<feature type="chain" id="PRO_5010267648" description="DUF4398 domain-containing protein" evidence="2">
    <location>
        <begin position="20"/>
        <end position="146"/>
    </location>
</feature>
<protein>
    <recommendedName>
        <fullName evidence="5">DUF4398 domain-containing protein</fullName>
    </recommendedName>
</protein>
<evidence type="ECO:0000313" key="4">
    <source>
        <dbReference type="Proteomes" id="UP000183339"/>
    </source>
</evidence>
<dbReference type="PROSITE" id="PS51257">
    <property type="entry name" value="PROKAR_LIPOPROTEIN"/>
    <property type="match status" value="1"/>
</dbReference>
<organism evidence="3 4">
    <name type="scientific">Nitrosospira multiformis</name>
    <dbReference type="NCBI Taxonomy" id="1231"/>
    <lineage>
        <taxon>Bacteria</taxon>
        <taxon>Pseudomonadati</taxon>
        <taxon>Pseudomonadota</taxon>
        <taxon>Betaproteobacteria</taxon>
        <taxon>Nitrosomonadales</taxon>
        <taxon>Nitrosomonadaceae</taxon>
        <taxon>Nitrosospira</taxon>
    </lineage>
</organism>
<evidence type="ECO:0000256" key="1">
    <source>
        <dbReference type="SAM" id="MobiDB-lite"/>
    </source>
</evidence>
<evidence type="ECO:0008006" key="5">
    <source>
        <dbReference type="Google" id="ProtNLM"/>
    </source>
</evidence>
<gene>
    <name evidence="3" type="ORF">SAMN05216412_102267</name>
</gene>
<dbReference type="Proteomes" id="UP000183339">
    <property type="component" value="Unassembled WGS sequence"/>
</dbReference>
<feature type="region of interest" description="Disordered" evidence="1">
    <location>
        <begin position="116"/>
        <end position="146"/>
    </location>
</feature>
<dbReference type="RefSeq" id="WP_074705188.1">
    <property type="nucleotide sequence ID" value="NZ_FOHI01000002.1"/>
</dbReference>
<dbReference type="EMBL" id="FOHI01000002">
    <property type="protein sequence ID" value="SES94091.1"/>
    <property type="molecule type" value="Genomic_DNA"/>
</dbReference>
<sequence length="146" mass="16807">MNKRTFFYGLSLGLLAACAQLSPHEAVQNTSARRVIQNARMRGDHEALSEYFEDAARKMQAKAEEEKKLLDHYEEKSYLYGRRAQDLKAHTAALLRKYMKKTEENMMQAAFHRKMAREQAQPDLHSRPLHAVQRHGEGGQHTGLVE</sequence>
<feature type="signal peptide" evidence="2">
    <location>
        <begin position="1"/>
        <end position="19"/>
    </location>
</feature>
<evidence type="ECO:0000313" key="3">
    <source>
        <dbReference type="EMBL" id="SES94091.1"/>
    </source>
</evidence>
<keyword evidence="2" id="KW-0732">Signal</keyword>
<proteinExistence type="predicted"/>
<dbReference type="AlphaFoldDB" id="A0A1I0AIG6"/>
<accession>A0A1I0AIG6</accession>
<reference evidence="3 4" key="1">
    <citation type="submission" date="2016-10" db="EMBL/GenBank/DDBJ databases">
        <authorList>
            <person name="de Groot N.N."/>
        </authorList>
    </citation>
    <scope>NUCLEOTIDE SEQUENCE [LARGE SCALE GENOMIC DNA]</scope>
    <source>
        <strain evidence="3 4">Nl7</strain>
    </source>
</reference>
<evidence type="ECO:0000256" key="2">
    <source>
        <dbReference type="SAM" id="SignalP"/>
    </source>
</evidence>
<name>A0A1I0AIG6_9PROT</name>